<dbReference type="Proteomes" id="UP000835052">
    <property type="component" value="Unassembled WGS sequence"/>
</dbReference>
<dbReference type="InterPro" id="IPR000719">
    <property type="entry name" value="Prot_kinase_dom"/>
</dbReference>
<dbReference type="InterPro" id="IPR001245">
    <property type="entry name" value="Ser-Thr/Tyr_kinase_cat_dom"/>
</dbReference>
<dbReference type="PROSITE" id="PS00109">
    <property type="entry name" value="PROTEIN_KINASE_TYR"/>
    <property type="match status" value="1"/>
</dbReference>
<evidence type="ECO:0000256" key="1">
    <source>
        <dbReference type="SAM" id="MobiDB-lite"/>
    </source>
</evidence>
<dbReference type="InterPro" id="IPR020635">
    <property type="entry name" value="Tyr_kinase_cat_dom"/>
</dbReference>
<dbReference type="PANTHER" id="PTHR24416">
    <property type="entry name" value="TYROSINE-PROTEIN KINASE RECEPTOR"/>
    <property type="match status" value="1"/>
</dbReference>
<dbReference type="InterPro" id="IPR008266">
    <property type="entry name" value="Tyr_kinase_AS"/>
</dbReference>
<dbReference type="InterPro" id="IPR011009">
    <property type="entry name" value="Kinase-like_dom_sf"/>
</dbReference>
<evidence type="ECO:0000259" key="3">
    <source>
        <dbReference type="PROSITE" id="PS50011"/>
    </source>
</evidence>
<feature type="region of interest" description="Disordered" evidence="1">
    <location>
        <begin position="938"/>
        <end position="1012"/>
    </location>
</feature>
<dbReference type="CDD" id="cd00192">
    <property type="entry name" value="PTKc"/>
    <property type="match status" value="1"/>
</dbReference>
<evidence type="ECO:0000256" key="2">
    <source>
        <dbReference type="SAM" id="Phobius"/>
    </source>
</evidence>
<keyword evidence="2" id="KW-1133">Transmembrane helix</keyword>
<dbReference type="Gene3D" id="3.30.200.20">
    <property type="entry name" value="Phosphorylase Kinase, domain 1"/>
    <property type="match status" value="1"/>
</dbReference>
<dbReference type="AlphaFoldDB" id="A0A8S1H938"/>
<accession>A0A8S1H938</accession>
<protein>
    <recommendedName>
        <fullName evidence="3">Protein kinase domain-containing protein</fullName>
    </recommendedName>
</protein>
<dbReference type="InterPro" id="IPR050122">
    <property type="entry name" value="RTK"/>
</dbReference>
<gene>
    <name evidence="4" type="ORF">CAUJ_LOCUS7551</name>
</gene>
<dbReference type="PROSITE" id="PS50011">
    <property type="entry name" value="PROTEIN_KINASE_DOM"/>
    <property type="match status" value="1"/>
</dbReference>
<dbReference type="FunFam" id="1.10.510.10:FF:000960">
    <property type="entry name" value="Protein CBG19102"/>
    <property type="match status" value="1"/>
</dbReference>
<feature type="compositionally biased region" description="Basic residues" evidence="1">
    <location>
        <begin position="980"/>
        <end position="995"/>
    </location>
</feature>
<dbReference type="OrthoDB" id="3256376at2759"/>
<sequence>MDDVIRTLWARFARPVAIDRRSSGCSVAMLRALHNVIFALLVSNFLSGAEFCASDGSDEPDITDPAFMCTPENFSDLKPPVKQYNSSDQYKIHYCNIMFLLDLDQQMTSEQNYSQVLMFISDTMATCMDRGVGYKVFAYPMFNDTANPDAKTICCEENDCMERFGFMRYEDYVGNYDSTAPLQQETARANFSFTLINDLKTIGHKPASCLYNSVVLITNRLFNVTNSIIFTELESIYTNGCITLTVIAVGNPAIDSEMLYKVYGNITLLTFPVPGFNCLDNLKDCIKPCGVNAGSDCYNRELTDCPFPTTTTTPSTTTSTTTPLPTADPALANYWQVIYLFAISNRTTPAEFNNLIKFVSDPLVQCQNEQIAVRLLARNNSDSGWITDMTAVGPYMRSLAYDEILLDAANTVDISDNVTLELVLKALSIPLSYNVSDPNHNKNEPRITLLTDFVSQNLVNAYNATLWRLEPYDFQIIAFNQATADIYLKNLPGKARNIHADPGYRDSNEIPMCHKVNSSSVTTIMLIIIGTCTGAMALLIIATILYRQKYMWMEKLNRFKNNHELEENLDDVIDHWELSWEKLIVKNERLGHGAYGQVFKGKIRGVPPAIEKYSRSEISQFTDCDCAVKMLPKYASDNAKEEFRHEIELMKTLGYNEHIVNMLGCITASPKSCLVLEYCSNRDLLRYVKQKKIELEISKSIDDTIDGHKEFLNFAWQIAQGMRFLGEKGIIHRDLAARNVLITGLLGMKSAKISDFGLAMSRDPVSSGNVSCSGRLPIKWLALESLVQEEFSVKSDVWSFGIVIFEMYSLGEVPFSDIEPTELILHLQNGLRPKRPLLATDKVAEVMNRCWLEDSSSRPSFEELSTIFANQLELTAEGYGYLALIKTNDYRVVAELHVETPPQIQQQKSNLTNSTGTDGLEDHVRICIDDNPPYASRKRAVTMKSNASVREYEPDPANSASSSDMSIQAGDDHSSYASRRSSRRSSKKEVRRRRTQAGGILPALNAFNPFSKDGHLQTLKKKFSTRRGSVPY</sequence>
<feature type="transmembrane region" description="Helical" evidence="2">
    <location>
        <begin position="524"/>
        <end position="546"/>
    </location>
</feature>
<dbReference type="Pfam" id="PF07714">
    <property type="entry name" value="PK_Tyr_Ser-Thr"/>
    <property type="match status" value="1"/>
</dbReference>
<dbReference type="SUPFAM" id="SSF56112">
    <property type="entry name" value="Protein kinase-like (PK-like)"/>
    <property type="match status" value="1"/>
</dbReference>
<dbReference type="GO" id="GO:0005886">
    <property type="term" value="C:plasma membrane"/>
    <property type="evidence" value="ECO:0007669"/>
    <property type="project" value="TreeGrafter"/>
</dbReference>
<proteinExistence type="predicted"/>
<keyword evidence="5" id="KW-1185">Reference proteome</keyword>
<dbReference type="GO" id="GO:0004714">
    <property type="term" value="F:transmembrane receptor protein tyrosine kinase activity"/>
    <property type="evidence" value="ECO:0007669"/>
    <property type="project" value="TreeGrafter"/>
</dbReference>
<dbReference type="GO" id="GO:0005524">
    <property type="term" value="F:ATP binding"/>
    <property type="evidence" value="ECO:0007669"/>
    <property type="project" value="InterPro"/>
</dbReference>
<evidence type="ECO:0000313" key="5">
    <source>
        <dbReference type="Proteomes" id="UP000835052"/>
    </source>
</evidence>
<dbReference type="EMBL" id="CAJGYM010000022">
    <property type="protein sequence ID" value="CAD6191632.1"/>
    <property type="molecule type" value="Genomic_DNA"/>
</dbReference>
<dbReference type="SMART" id="SM00219">
    <property type="entry name" value="TyrKc"/>
    <property type="match status" value="1"/>
</dbReference>
<reference evidence="4" key="1">
    <citation type="submission" date="2020-10" db="EMBL/GenBank/DDBJ databases">
        <authorList>
            <person name="Kikuchi T."/>
        </authorList>
    </citation>
    <scope>NUCLEOTIDE SEQUENCE</scope>
    <source>
        <strain evidence="4">NKZ352</strain>
    </source>
</reference>
<comment type="caution">
    <text evidence="4">The sequence shown here is derived from an EMBL/GenBank/DDBJ whole genome shotgun (WGS) entry which is preliminary data.</text>
</comment>
<evidence type="ECO:0000313" key="4">
    <source>
        <dbReference type="EMBL" id="CAD6191632.1"/>
    </source>
</evidence>
<name>A0A8S1H938_9PELO</name>
<dbReference type="GO" id="GO:0007169">
    <property type="term" value="P:cell surface receptor protein tyrosine kinase signaling pathway"/>
    <property type="evidence" value="ECO:0007669"/>
    <property type="project" value="TreeGrafter"/>
</dbReference>
<dbReference type="GO" id="GO:0043235">
    <property type="term" value="C:receptor complex"/>
    <property type="evidence" value="ECO:0007669"/>
    <property type="project" value="TreeGrafter"/>
</dbReference>
<dbReference type="PANTHER" id="PTHR24416:SF488">
    <property type="entry name" value="PROTEIN KINASE DOMAIN-CONTAINING PROTEIN"/>
    <property type="match status" value="1"/>
</dbReference>
<organism evidence="4 5">
    <name type="scientific">Caenorhabditis auriculariae</name>
    <dbReference type="NCBI Taxonomy" id="2777116"/>
    <lineage>
        <taxon>Eukaryota</taxon>
        <taxon>Metazoa</taxon>
        <taxon>Ecdysozoa</taxon>
        <taxon>Nematoda</taxon>
        <taxon>Chromadorea</taxon>
        <taxon>Rhabditida</taxon>
        <taxon>Rhabditina</taxon>
        <taxon>Rhabditomorpha</taxon>
        <taxon>Rhabditoidea</taxon>
        <taxon>Rhabditidae</taxon>
        <taxon>Peloderinae</taxon>
        <taxon>Caenorhabditis</taxon>
    </lineage>
</organism>
<dbReference type="PRINTS" id="PR00109">
    <property type="entry name" value="TYRKINASE"/>
</dbReference>
<keyword evidence="2" id="KW-0472">Membrane</keyword>
<feature type="domain" description="Protein kinase" evidence="3">
    <location>
        <begin position="584"/>
        <end position="882"/>
    </location>
</feature>
<dbReference type="Gene3D" id="1.10.510.10">
    <property type="entry name" value="Transferase(Phosphotransferase) domain 1"/>
    <property type="match status" value="1"/>
</dbReference>
<keyword evidence="2" id="KW-0812">Transmembrane</keyword>